<organism evidence="1 2">
    <name type="scientific">Marssonina brunnea f. sp. multigermtubi (strain MB_m1)</name>
    <name type="common">Marssonina leaf spot fungus</name>
    <dbReference type="NCBI Taxonomy" id="1072389"/>
    <lineage>
        <taxon>Eukaryota</taxon>
        <taxon>Fungi</taxon>
        <taxon>Dikarya</taxon>
        <taxon>Ascomycota</taxon>
        <taxon>Pezizomycotina</taxon>
        <taxon>Leotiomycetes</taxon>
        <taxon>Helotiales</taxon>
        <taxon>Drepanopezizaceae</taxon>
        <taxon>Drepanopeziza</taxon>
    </lineage>
</organism>
<dbReference type="Pfam" id="PF11735">
    <property type="entry name" value="CAP59_mtransfer"/>
    <property type="match status" value="1"/>
</dbReference>
<name>K1X7L2_MARBU</name>
<keyword evidence="2" id="KW-1185">Reference proteome</keyword>
<dbReference type="STRING" id="1072389.K1X7L2"/>
<evidence type="ECO:0000313" key="1">
    <source>
        <dbReference type="EMBL" id="EKD21061.1"/>
    </source>
</evidence>
<dbReference type="PANTHER" id="PTHR34144">
    <property type="entry name" value="CHROMOSOME 8, WHOLE GENOME SHOTGUN SEQUENCE"/>
    <property type="match status" value="1"/>
</dbReference>
<accession>K1X7L2</accession>
<dbReference type="RefSeq" id="XP_007288063.1">
    <property type="nucleotide sequence ID" value="XM_007288001.1"/>
</dbReference>
<gene>
    <name evidence="1" type="ORF">MBM_00174</name>
</gene>
<dbReference type="AlphaFoldDB" id="K1X7L2"/>
<reference evidence="1 2" key="1">
    <citation type="journal article" date="2012" name="BMC Genomics">
        <title>Sequencing the genome of Marssonina brunnea reveals fungus-poplar co-evolution.</title>
        <authorList>
            <person name="Zhu S."/>
            <person name="Cao Y.-Z."/>
            <person name="Jiang C."/>
            <person name="Tan B.-Y."/>
            <person name="Wang Z."/>
            <person name="Feng S."/>
            <person name="Zhang L."/>
            <person name="Su X.-H."/>
            <person name="Brejova B."/>
            <person name="Vinar T."/>
            <person name="Xu M."/>
            <person name="Wang M.-X."/>
            <person name="Zhang S.-G."/>
            <person name="Huang M.-R."/>
            <person name="Wu R."/>
            <person name="Zhou Y."/>
        </authorList>
    </citation>
    <scope>NUCLEOTIDE SEQUENCE [LARGE SCALE GENOMIC DNA]</scope>
    <source>
        <strain evidence="1 2">MB_m1</strain>
    </source>
</reference>
<dbReference type="InterPro" id="IPR021047">
    <property type="entry name" value="Mannosyltransferase_CMT1"/>
</dbReference>
<sequence length="437" mass="49895">MLLIFRSIRRRYLHPKPVLIVLATLFLLDVFSILSSRPASIRRTSLPSHLRDEKIFIASTFRNSEYILRLYWNQRLLNLVRHLGPQNVYVSIVESGSQEETKGALRDLERELIALGVENRIDLGIDVNEQLQFIRNPPKEGEDRTGWIRTNRKSEWEVRRIPYLAALRNQAMEPMTDPSQKMKFDKILWINDVLFSTEDVTTLLSTRDGDYAAACAIDFASNPHHYYDTFALRDINGDKTASQRYPYFFSSVSRSALYYNQPIPVASCWNGLISLSAAPFYANPPLKFRGIADSLGNEHLEGSECCLIHSDNPLRRIKGVWVNPNVRVAYKASPYSAVNGGVEIKSDIWDIVDGVPGGDGSIWPGGWESVVGTWVNRWARTINRVAIWSETRVVKARVSNWVAQGRKMSPPEDRKENGLECLINEMQVLFENGWQHV</sequence>
<dbReference type="OMA" id="YIASMHW"/>
<dbReference type="eggNOG" id="ENOG502RJAT">
    <property type="taxonomic scope" value="Eukaryota"/>
</dbReference>
<dbReference type="PANTHER" id="PTHR34144:SF7">
    <property type="entry name" value="EXPORT PROTEIN (CAP59), PUTATIVE (AFU_ORTHOLOGUE AFUA_7G05020)-RELATED"/>
    <property type="match status" value="1"/>
</dbReference>
<proteinExistence type="predicted"/>
<evidence type="ECO:0000313" key="2">
    <source>
        <dbReference type="Proteomes" id="UP000006753"/>
    </source>
</evidence>
<dbReference type="EMBL" id="JH921428">
    <property type="protein sequence ID" value="EKD21061.1"/>
    <property type="molecule type" value="Genomic_DNA"/>
</dbReference>
<dbReference type="KEGG" id="mbe:MBM_00174"/>
<dbReference type="InParanoid" id="K1X7L2"/>
<dbReference type="GeneID" id="18756109"/>
<dbReference type="HOGENOM" id="CLU_040564_1_0_1"/>
<dbReference type="Proteomes" id="UP000006753">
    <property type="component" value="Unassembled WGS sequence"/>
</dbReference>
<dbReference type="OrthoDB" id="262547at2759"/>
<protein>
    <submittedName>
        <fullName evidence="1">Polysaccharide export protein</fullName>
    </submittedName>
</protein>